<keyword evidence="6 13" id="KW-0228">DNA excision</keyword>
<dbReference type="EMBL" id="SJXE01000007">
    <property type="protein sequence ID" value="TCI02498.1"/>
    <property type="molecule type" value="Genomic_DNA"/>
</dbReference>
<dbReference type="InterPro" id="IPR041471">
    <property type="entry name" value="UvrB_inter"/>
</dbReference>
<dbReference type="InterPro" id="IPR001650">
    <property type="entry name" value="Helicase_C-like"/>
</dbReference>
<comment type="function">
    <text evidence="13">The UvrABC repair system catalyzes the recognition and processing of DNA lesions. A damage recognition complex composed of 2 UvrA and 2 UvrB subunits scans DNA for abnormalities. Upon binding of the UvrA(2)B(2) complex to a putative damaged site, the DNA wraps around one UvrB monomer. DNA wrap is dependent on ATP binding by UvrB and probably causes local melting of the DNA helix, facilitating insertion of UvrB beta-hairpin between the DNA strands. Then UvrB probes one DNA strand for the presence of a lesion. If a lesion is found the UvrA subunits dissociate and the UvrB-DNA preincision complex is formed. This complex is subsequently bound by UvrC and the second UvrB is released. If no lesion is found, the DNA wraps around the other UvrB subunit that will check the other stand for damage.</text>
</comment>
<dbReference type="SMART" id="SM00490">
    <property type="entry name" value="HELICc"/>
    <property type="match status" value="1"/>
</dbReference>
<dbReference type="PROSITE" id="PS51192">
    <property type="entry name" value="HELICASE_ATP_BIND_1"/>
    <property type="match status" value="1"/>
</dbReference>
<keyword evidence="8 13" id="KW-0267">Excision nuclease</keyword>
<comment type="subunit">
    <text evidence="11 13 14">Forms a heterotetramer with UvrA during the search for lesions. Interacts with UvrC in an incision complex.</text>
</comment>
<dbReference type="CDD" id="cd17916">
    <property type="entry name" value="DEXHc_UvrB"/>
    <property type="match status" value="1"/>
</dbReference>
<comment type="similarity">
    <text evidence="2 13 14">Belongs to the UvrB family.</text>
</comment>
<dbReference type="SUPFAM" id="SSF46600">
    <property type="entry name" value="C-terminal UvrC-binding domain of UvrB"/>
    <property type="match status" value="1"/>
</dbReference>
<proteinExistence type="inferred from homology"/>
<evidence type="ECO:0000256" key="13">
    <source>
        <dbReference type="HAMAP-Rule" id="MF_00204"/>
    </source>
</evidence>
<dbReference type="Gene3D" id="3.40.50.300">
    <property type="entry name" value="P-loop containing nucleotide triphosphate hydrolases"/>
    <property type="match status" value="3"/>
</dbReference>
<evidence type="ECO:0000256" key="9">
    <source>
        <dbReference type="ARBA" id="ARBA00023204"/>
    </source>
</evidence>
<dbReference type="PROSITE" id="PS51194">
    <property type="entry name" value="HELICASE_CTER"/>
    <property type="match status" value="1"/>
</dbReference>
<dbReference type="PANTHER" id="PTHR24029:SF0">
    <property type="entry name" value="UVRABC SYSTEM PROTEIN B"/>
    <property type="match status" value="1"/>
</dbReference>
<feature type="domain" description="Helicase C-terminal" evidence="18">
    <location>
        <begin position="431"/>
        <end position="593"/>
    </location>
</feature>
<dbReference type="InterPro" id="IPR027417">
    <property type="entry name" value="P-loop_NTPase"/>
</dbReference>
<evidence type="ECO:0000256" key="10">
    <source>
        <dbReference type="ARBA" id="ARBA00023236"/>
    </source>
</evidence>
<evidence type="ECO:0000256" key="2">
    <source>
        <dbReference type="ARBA" id="ARBA00008533"/>
    </source>
</evidence>
<sequence length="668" mass="75688">MSKPFKLHSQFAPAGDQPQAIEKLIDGLEAGLAHQTLLGVTGSGKTFTMANVIAELNRPTLIMAHNKTLAAQLYGEMKEFFPNNAVEYFVSYYDYYQPEAYVPTTDTFIEKDAAVNAHIEQMRLSATKALMERRDVILVASVSAIYGLGDPDAYLKMLLHLRVGDMIDQRAILRRLAELQYTRNDVEFQRANYRVRGDVIDIFPAESDRNAIRVELFDEEIERLVEFDPLTGAQERVLQRYTIYPKSHYVTPRERILEAAESIKLELKERREQLLSINKLVEEQRISQRTMFDIEMMNELGYCSGIENYSRYLSGRTPGEPPPTLIDYLPADGLVILDESHVTVPQIGAMYKGDRSRKETLVEFGFRLPSALDNRPLRFEEFEAIAPQTIYVSATPGKYELERSGGDVIEQVVRPTGLLDPEIEVRPVATQVDDLMSEINQRVALNERVLVTTLTKRMAEDLSEYLDEHGIRVRYLHSDIDTVERVEIIRDLRLGEFDVLVGINLLREGLDMPEVSLVAILDADKEGFLRSDRSLIQTMGRAARNVRGKAILYGDKITGSMQRAIDETTRRRAKQEAHNLENGIVPTGLNKKIADVMDLGQKSGKKQNKALAIAERKASYVPADPAQLAKQIAELEAKMYEHAKNLEFEEAGRIRDQVKQLQHSMVVG</sequence>
<dbReference type="Pfam" id="PF17757">
    <property type="entry name" value="UvrB_inter"/>
    <property type="match status" value="1"/>
</dbReference>
<reference evidence="19 20" key="1">
    <citation type="submission" date="2019-02" db="EMBL/GenBank/DDBJ databases">
        <title>Corallincola luteus sp. nov., a marine bacterium isolated from surface sediment of Bohai Sea in China.</title>
        <authorList>
            <person name="Ren Q."/>
        </authorList>
    </citation>
    <scope>NUCLEOTIDE SEQUENCE [LARGE SCALE GENOMIC DNA]</scope>
    <source>
        <strain evidence="19 20">DASS28</strain>
    </source>
</reference>
<evidence type="ECO:0000256" key="3">
    <source>
        <dbReference type="ARBA" id="ARBA00022490"/>
    </source>
</evidence>
<dbReference type="Pfam" id="PF04851">
    <property type="entry name" value="ResIII"/>
    <property type="match status" value="1"/>
</dbReference>
<name>A0ABY2AIH7_9GAMM</name>
<keyword evidence="10 13" id="KW-0742">SOS response</keyword>
<evidence type="ECO:0000256" key="8">
    <source>
        <dbReference type="ARBA" id="ARBA00022881"/>
    </source>
</evidence>
<feature type="binding site" evidence="13">
    <location>
        <begin position="39"/>
        <end position="46"/>
    </location>
    <ligand>
        <name>ATP</name>
        <dbReference type="ChEBI" id="CHEBI:30616"/>
    </ligand>
</feature>
<evidence type="ECO:0000256" key="11">
    <source>
        <dbReference type="ARBA" id="ARBA00026033"/>
    </source>
</evidence>
<dbReference type="PROSITE" id="PS50151">
    <property type="entry name" value="UVR"/>
    <property type="match status" value="1"/>
</dbReference>
<dbReference type="NCBIfam" id="NF003673">
    <property type="entry name" value="PRK05298.1"/>
    <property type="match status" value="1"/>
</dbReference>
<evidence type="ECO:0000259" key="18">
    <source>
        <dbReference type="PROSITE" id="PS51194"/>
    </source>
</evidence>
<feature type="domain" description="UVR" evidence="16">
    <location>
        <begin position="629"/>
        <end position="664"/>
    </location>
</feature>
<evidence type="ECO:0000259" key="17">
    <source>
        <dbReference type="PROSITE" id="PS51192"/>
    </source>
</evidence>
<evidence type="ECO:0000313" key="19">
    <source>
        <dbReference type="EMBL" id="TCI02498.1"/>
    </source>
</evidence>
<organism evidence="19 20">
    <name type="scientific">Corallincola luteus</name>
    <dbReference type="NCBI Taxonomy" id="1775177"/>
    <lineage>
        <taxon>Bacteria</taxon>
        <taxon>Pseudomonadati</taxon>
        <taxon>Pseudomonadota</taxon>
        <taxon>Gammaproteobacteria</taxon>
        <taxon>Alteromonadales</taxon>
        <taxon>Psychromonadaceae</taxon>
        <taxon>Corallincola</taxon>
    </lineage>
</organism>
<keyword evidence="3 13" id="KW-0963">Cytoplasm</keyword>
<evidence type="ECO:0000256" key="7">
    <source>
        <dbReference type="ARBA" id="ARBA00022840"/>
    </source>
</evidence>
<dbReference type="InterPro" id="IPR024759">
    <property type="entry name" value="UvrB_YAD/RRR_dom"/>
</dbReference>
<dbReference type="SMART" id="SM00487">
    <property type="entry name" value="DEXDc"/>
    <property type="match status" value="1"/>
</dbReference>
<dbReference type="HAMAP" id="MF_00204">
    <property type="entry name" value="UvrB"/>
    <property type="match status" value="1"/>
</dbReference>
<evidence type="ECO:0000256" key="15">
    <source>
        <dbReference type="SAM" id="Coils"/>
    </source>
</evidence>
<comment type="subcellular location">
    <subcellularLocation>
        <location evidence="1 13 14">Cytoplasm</location>
    </subcellularLocation>
</comment>
<evidence type="ECO:0000256" key="12">
    <source>
        <dbReference type="ARBA" id="ARBA00029504"/>
    </source>
</evidence>
<keyword evidence="20" id="KW-1185">Reference proteome</keyword>
<evidence type="ECO:0000256" key="14">
    <source>
        <dbReference type="RuleBase" id="RU003587"/>
    </source>
</evidence>
<dbReference type="Pfam" id="PF02151">
    <property type="entry name" value="UVR"/>
    <property type="match status" value="1"/>
</dbReference>
<keyword evidence="4 13" id="KW-0547">Nucleotide-binding</keyword>
<evidence type="ECO:0000256" key="6">
    <source>
        <dbReference type="ARBA" id="ARBA00022769"/>
    </source>
</evidence>
<dbReference type="InterPro" id="IPR001943">
    <property type="entry name" value="UVR_dom"/>
</dbReference>
<dbReference type="NCBIfam" id="TIGR00631">
    <property type="entry name" value="uvrb"/>
    <property type="match status" value="1"/>
</dbReference>
<dbReference type="SUPFAM" id="SSF52540">
    <property type="entry name" value="P-loop containing nucleoside triphosphate hydrolases"/>
    <property type="match status" value="2"/>
</dbReference>
<feature type="domain" description="Helicase ATP-binding" evidence="17">
    <location>
        <begin position="26"/>
        <end position="159"/>
    </location>
</feature>
<dbReference type="RefSeq" id="WP_131416384.1">
    <property type="nucleotide sequence ID" value="NZ_SJXE01000007.1"/>
</dbReference>
<comment type="domain">
    <text evidence="13">The beta-hairpin motif is involved in DNA binding.</text>
</comment>
<dbReference type="InterPro" id="IPR006935">
    <property type="entry name" value="Helicase/UvrB_N"/>
</dbReference>
<dbReference type="Pfam" id="PF12344">
    <property type="entry name" value="UvrB"/>
    <property type="match status" value="1"/>
</dbReference>
<feature type="short sequence motif" description="Beta-hairpin" evidence="13">
    <location>
        <begin position="92"/>
        <end position="115"/>
    </location>
</feature>
<keyword evidence="15" id="KW-0175">Coiled coil</keyword>
<accession>A0ABY2AIH7</accession>
<comment type="caution">
    <text evidence="19">The sequence shown here is derived from an EMBL/GenBank/DDBJ whole genome shotgun (WGS) entry which is preliminary data.</text>
</comment>
<dbReference type="InterPro" id="IPR004807">
    <property type="entry name" value="UvrB"/>
</dbReference>
<keyword evidence="5 13" id="KW-0227">DNA damage</keyword>
<protein>
    <recommendedName>
        <fullName evidence="12 13">UvrABC system protein B</fullName>
        <shortName evidence="13">Protein UvrB</shortName>
    </recommendedName>
    <alternativeName>
        <fullName evidence="13">Excinuclease ABC subunit B</fullName>
    </alternativeName>
</protein>
<dbReference type="Pfam" id="PF00271">
    <property type="entry name" value="Helicase_C"/>
    <property type="match status" value="1"/>
</dbReference>
<dbReference type="Proteomes" id="UP000292554">
    <property type="component" value="Unassembled WGS sequence"/>
</dbReference>
<evidence type="ECO:0000256" key="5">
    <source>
        <dbReference type="ARBA" id="ARBA00022763"/>
    </source>
</evidence>
<dbReference type="PANTHER" id="PTHR24029">
    <property type="entry name" value="UVRABC SYSTEM PROTEIN B"/>
    <property type="match status" value="1"/>
</dbReference>
<feature type="coiled-coil region" evidence="15">
    <location>
        <begin position="253"/>
        <end position="284"/>
    </location>
</feature>
<evidence type="ECO:0000256" key="1">
    <source>
        <dbReference type="ARBA" id="ARBA00004496"/>
    </source>
</evidence>
<dbReference type="InterPro" id="IPR014001">
    <property type="entry name" value="Helicase_ATP-bd"/>
</dbReference>
<evidence type="ECO:0000313" key="20">
    <source>
        <dbReference type="Proteomes" id="UP000292554"/>
    </source>
</evidence>
<keyword evidence="9 13" id="KW-0234">DNA repair</keyword>
<evidence type="ECO:0000256" key="4">
    <source>
        <dbReference type="ARBA" id="ARBA00022741"/>
    </source>
</evidence>
<keyword evidence="7 13" id="KW-0067">ATP-binding</keyword>
<dbReference type="Gene3D" id="4.10.860.10">
    <property type="entry name" value="UVR domain"/>
    <property type="match status" value="1"/>
</dbReference>
<dbReference type="CDD" id="cd18790">
    <property type="entry name" value="SF2_C_UvrB"/>
    <property type="match status" value="1"/>
</dbReference>
<dbReference type="InterPro" id="IPR036876">
    <property type="entry name" value="UVR_dom_sf"/>
</dbReference>
<gene>
    <name evidence="13 19" type="primary">uvrB</name>
    <name evidence="19" type="ORF">EZV61_14185</name>
</gene>
<evidence type="ECO:0000259" key="16">
    <source>
        <dbReference type="PROSITE" id="PS50151"/>
    </source>
</evidence>